<reference evidence="2 3" key="1">
    <citation type="submission" date="2019-08" db="EMBL/GenBank/DDBJ databases">
        <title>The genome of the soybean aphid Biotype 1, its phylome, world population structure and adaptation to the North American continent.</title>
        <authorList>
            <person name="Giordano R."/>
            <person name="Donthu R.K."/>
            <person name="Hernandez A.G."/>
            <person name="Wright C.L."/>
            <person name="Zimin A.V."/>
        </authorList>
    </citation>
    <scope>NUCLEOTIDE SEQUENCE [LARGE SCALE GENOMIC DNA]</scope>
    <source>
        <tissue evidence="2">Whole aphids</tissue>
    </source>
</reference>
<protein>
    <submittedName>
        <fullName evidence="2">Uncharacterized protein</fullName>
    </submittedName>
</protein>
<keyword evidence="1" id="KW-1133">Transmembrane helix</keyword>
<sequence length="230" mass="26966">MILSIKDFISKAKQKPTSLKLNDKFPEKKIVTAILFSQHFLNNIFTNFMFNTFSINNLIVRCTSTIHITNPSFSCRANENKSYNPIKEYIKPFKINIGGTVGYSSYHGCKFINLDKTPPFLLGILNGFRAVRAVFKRYFTSNRINPTTRFFVLMFIEPMCSSIKLTYMITRTKQYLPYILNEIFLLLFFLTYVNPFASQLIHFLSIFSSQTLYYNAFRDKYYDPIKKRIA</sequence>
<organism evidence="2 3">
    <name type="scientific">Aphis glycines</name>
    <name type="common">Soybean aphid</name>
    <dbReference type="NCBI Taxonomy" id="307491"/>
    <lineage>
        <taxon>Eukaryota</taxon>
        <taxon>Metazoa</taxon>
        <taxon>Ecdysozoa</taxon>
        <taxon>Arthropoda</taxon>
        <taxon>Hexapoda</taxon>
        <taxon>Insecta</taxon>
        <taxon>Pterygota</taxon>
        <taxon>Neoptera</taxon>
        <taxon>Paraneoptera</taxon>
        <taxon>Hemiptera</taxon>
        <taxon>Sternorrhyncha</taxon>
        <taxon>Aphidomorpha</taxon>
        <taxon>Aphidoidea</taxon>
        <taxon>Aphididae</taxon>
        <taxon>Aphidini</taxon>
        <taxon>Aphis</taxon>
        <taxon>Aphis</taxon>
    </lineage>
</organism>
<gene>
    <name evidence="2" type="ORF">AGLY_009128</name>
</gene>
<dbReference type="AlphaFoldDB" id="A0A6G0TKN5"/>
<accession>A0A6G0TKN5</accession>
<keyword evidence="1" id="KW-0812">Transmembrane</keyword>
<keyword evidence="1" id="KW-0472">Membrane</keyword>
<keyword evidence="3" id="KW-1185">Reference proteome</keyword>
<evidence type="ECO:0000313" key="2">
    <source>
        <dbReference type="EMBL" id="KAE9533490.1"/>
    </source>
</evidence>
<evidence type="ECO:0000256" key="1">
    <source>
        <dbReference type="SAM" id="Phobius"/>
    </source>
</evidence>
<feature type="transmembrane region" description="Helical" evidence="1">
    <location>
        <begin position="175"/>
        <end position="193"/>
    </location>
</feature>
<name>A0A6G0TKN5_APHGL</name>
<evidence type="ECO:0000313" key="3">
    <source>
        <dbReference type="Proteomes" id="UP000475862"/>
    </source>
</evidence>
<dbReference type="Proteomes" id="UP000475862">
    <property type="component" value="Unassembled WGS sequence"/>
</dbReference>
<comment type="caution">
    <text evidence="2">The sequence shown here is derived from an EMBL/GenBank/DDBJ whole genome shotgun (WGS) entry which is preliminary data.</text>
</comment>
<proteinExistence type="predicted"/>
<dbReference type="EMBL" id="VYZN01000034">
    <property type="protein sequence ID" value="KAE9533490.1"/>
    <property type="molecule type" value="Genomic_DNA"/>
</dbReference>